<dbReference type="GO" id="GO:0046872">
    <property type="term" value="F:metal ion binding"/>
    <property type="evidence" value="ECO:0007669"/>
    <property type="project" value="UniProtKB-KW"/>
</dbReference>
<feature type="domain" description="Peptidase M13 C-terminal" evidence="8">
    <location>
        <begin position="210"/>
        <end position="297"/>
    </location>
</feature>
<keyword evidence="3" id="KW-0645">Protease</keyword>
<comment type="cofactor">
    <cofactor evidence="1">
        <name>Zn(2+)</name>
        <dbReference type="ChEBI" id="CHEBI:29105"/>
    </cofactor>
</comment>
<dbReference type="Proteomes" id="UP001362999">
    <property type="component" value="Unassembled WGS sequence"/>
</dbReference>
<dbReference type="Gene3D" id="3.40.390.10">
    <property type="entry name" value="Collagenase (Catalytic Domain)"/>
    <property type="match status" value="1"/>
</dbReference>
<dbReference type="InterPro" id="IPR024079">
    <property type="entry name" value="MetalloPept_cat_dom_sf"/>
</dbReference>
<dbReference type="InterPro" id="IPR000718">
    <property type="entry name" value="Peptidase_M13"/>
</dbReference>
<dbReference type="InterPro" id="IPR008753">
    <property type="entry name" value="Peptidase_M13_N"/>
</dbReference>
<evidence type="ECO:0000256" key="7">
    <source>
        <dbReference type="ARBA" id="ARBA00023049"/>
    </source>
</evidence>
<dbReference type="Pfam" id="PF01431">
    <property type="entry name" value="Peptidase_M13"/>
    <property type="match status" value="1"/>
</dbReference>
<gene>
    <name evidence="10" type="ORF">R3P38DRAFT_3535052</name>
</gene>
<dbReference type="GO" id="GO:0004222">
    <property type="term" value="F:metalloendopeptidase activity"/>
    <property type="evidence" value="ECO:0007669"/>
    <property type="project" value="InterPro"/>
</dbReference>
<dbReference type="PANTHER" id="PTHR11733:SF167">
    <property type="entry name" value="FI17812P1-RELATED"/>
    <property type="match status" value="1"/>
</dbReference>
<reference evidence="10 11" key="1">
    <citation type="journal article" date="2024" name="J Genomics">
        <title>Draft genome sequencing and assembly of Favolaschia claudopus CIRM-BRFM 2984 isolated from oak limbs.</title>
        <authorList>
            <person name="Navarro D."/>
            <person name="Drula E."/>
            <person name="Chaduli D."/>
            <person name="Cazenave R."/>
            <person name="Ahrendt S."/>
            <person name="Wang J."/>
            <person name="Lipzen A."/>
            <person name="Daum C."/>
            <person name="Barry K."/>
            <person name="Grigoriev I.V."/>
            <person name="Favel A."/>
            <person name="Rosso M.N."/>
            <person name="Martin F."/>
        </authorList>
    </citation>
    <scope>NUCLEOTIDE SEQUENCE [LARGE SCALE GENOMIC DNA]</scope>
    <source>
        <strain evidence="10 11">CIRM-BRFM 2984</strain>
    </source>
</reference>
<evidence type="ECO:0000256" key="6">
    <source>
        <dbReference type="ARBA" id="ARBA00022833"/>
    </source>
</evidence>
<dbReference type="PANTHER" id="PTHR11733">
    <property type="entry name" value="ZINC METALLOPROTEASE FAMILY M13 NEPRILYSIN-RELATED"/>
    <property type="match status" value="1"/>
</dbReference>
<feature type="domain" description="Peptidase M13 N-terminal" evidence="9">
    <location>
        <begin position="46"/>
        <end position="198"/>
    </location>
</feature>
<evidence type="ECO:0000256" key="4">
    <source>
        <dbReference type="ARBA" id="ARBA00022723"/>
    </source>
</evidence>
<evidence type="ECO:0000259" key="9">
    <source>
        <dbReference type="Pfam" id="PF05649"/>
    </source>
</evidence>
<evidence type="ECO:0000256" key="5">
    <source>
        <dbReference type="ARBA" id="ARBA00022801"/>
    </source>
</evidence>
<dbReference type="InterPro" id="IPR018497">
    <property type="entry name" value="Peptidase_M13_C"/>
</dbReference>
<dbReference type="Gene3D" id="1.10.1380.10">
    <property type="entry name" value="Neutral endopeptidase , domain2"/>
    <property type="match status" value="1"/>
</dbReference>
<dbReference type="Pfam" id="PF05649">
    <property type="entry name" value="Peptidase_M13_N"/>
    <property type="match status" value="1"/>
</dbReference>
<dbReference type="InterPro" id="IPR042089">
    <property type="entry name" value="Peptidase_M13_dom_2"/>
</dbReference>
<dbReference type="GO" id="GO:0016485">
    <property type="term" value="P:protein processing"/>
    <property type="evidence" value="ECO:0007669"/>
    <property type="project" value="TreeGrafter"/>
</dbReference>
<dbReference type="EMBL" id="JAWWNJ010000035">
    <property type="protein sequence ID" value="KAK7023939.1"/>
    <property type="molecule type" value="Genomic_DNA"/>
</dbReference>
<proteinExistence type="inferred from homology"/>
<keyword evidence="11" id="KW-1185">Reference proteome</keyword>
<dbReference type="AlphaFoldDB" id="A0AAW0BF34"/>
<keyword evidence="5" id="KW-0378">Hydrolase</keyword>
<organism evidence="10 11">
    <name type="scientific">Favolaschia claudopus</name>
    <dbReference type="NCBI Taxonomy" id="2862362"/>
    <lineage>
        <taxon>Eukaryota</taxon>
        <taxon>Fungi</taxon>
        <taxon>Dikarya</taxon>
        <taxon>Basidiomycota</taxon>
        <taxon>Agaricomycotina</taxon>
        <taxon>Agaricomycetes</taxon>
        <taxon>Agaricomycetidae</taxon>
        <taxon>Agaricales</taxon>
        <taxon>Marasmiineae</taxon>
        <taxon>Mycenaceae</taxon>
        <taxon>Favolaschia</taxon>
    </lineage>
</organism>
<dbReference type="GO" id="GO:0005886">
    <property type="term" value="C:plasma membrane"/>
    <property type="evidence" value="ECO:0007669"/>
    <property type="project" value="TreeGrafter"/>
</dbReference>
<dbReference type="PROSITE" id="PS51885">
    <property type="entry name" value="NEPRILYSIN"/>
    <property type="match status" value="1"/>
</dbReference>
<keyword evidence="7" id="KW-0482">Metalloprotease</keyword>
<comment type="caution">
    <text evidence="10">The sequence shown here is derived from an EMBL/GenBank/DDBJ whole genome shotgun (WGS) entry which is preliminary data.</text>
</comment>
<name>A0AAW0BF34_9AGAR</name>
<evidence type="ECO:0000256" key="3">
    <source>
        <dbReference type="ARBA" id="ARBA00022670"/>
    </source>
</evidence>
<dbReference type="SUPFAM" id="SSF55486">
    <property type="entry name" value="Metalloproteases ('zincins'), catalytic domain"/>
    <property type="match status" value="1"/>
</dbReference>
<comment type="similarity">
    <text evidence="2">Belongs to the peptidase M13 family.</text>
</comment>
<accession>A0AAW0BF34</accession>
<keyword evidence="4" id="KW-0479">Metal-binding</keyword>
<evidence type="ECO:0000256" key="2">
    <source>
        <dbReference type="ARBA" id="ARBA00007357"/>
    </source>
</evidence>
<sequence length="297" mass="33333">MAVASMDPRRRWPQAQPYRDCARVGETRHALRKSSRQRNSKSRCISESVATYNRLPLSNPTNSLPHINFPEYFAAFTPRYFADNKSSIDTSAEVVEALVLRATLALSPHLGMATEAWQAQRTLLETLTGIKKGEVGDRAEYCVSQAENILVSPDAVGRYFVNETFSGDSREKGTKIVTDIVEAFKSSQPNITWLGEAPANVVAQKDVWRNIGDSWSIFAYRAWKAQYTDSLIAGYEYLLPGMNYTREQSFSISFGRIWGNFINTAAQIQWVRTDPHSPQIYRVDGTVSNIPAFAAAF</sequence>
<protein>
    <submittedName>
        <fullName evidence="10">Uncharacterized protein</fullName>
    </submittedName>
</protein>
<evidence type="ECO:0000256" key="1">
    <source>
        <dbReference type="ARBA" id="ARBA00001947"/>
    </source>
</evidence>
<keyword evidence="6" id="KW-0862">Zinc</keyword>
<evidence type="ECO:0000313" key="10">
    <source>
        <dbReference type="EMBL" id="KAK7023939.1"/>
    </source>
</evidence>
<evidence type="ECO:0000259" key="8">
    <source>
        <dbReference type="Pfam" id="PF01431"/>
    </source>
</evidence>
<evidence type="ECO:0000313" key="11">
    <source>
        <dbReference type="Proteomes" id="UP001362999"/>
    </source>
</evidence>